<dbReference type="InterPro" id="IPR036047">
    <property type="entry name" value="F-box-like_dom_sf"/>
</dbReference>
<sequence>MVKLALYTYSFCALSDELIIQILHFCQYEEILRFSATSKRYYNVITNSVSLQLHIELEVNGLEIINGSRKSAAYSLLLDELLHYRDAWLNLQLGEPTVKISHREMMLWELREGNYAIAFSSVPGASLAPDSLQMSHIDFPGASNPISFRSDFHEFTFDSGQELVALLRTDPTDNTRFEIKLCSVITGLAHPLAQNPTFIVQLDFSVPSLDQEPQAFTLEIMDNILVARVSNVMDPKYEVLAWDWKSGKLLNRIASSSGITDFTFLDKDHLALFSVHKYRNYLRLITFSLYSLSSHICDELSSGPHFHVSKYAHASPIVTFEFPELDDLYAIEPTRFSVRSDPAPGRAMYTRSAGFAHPTALTFITTISVAHVRVFEFPDDQDFFQLRIFINAKFLLRYLLEPASEMDTIIYGTCFTPHV</sequence>
<comment type="caution">
    <text evidence="2">The sequence shown here is derived from an EMBL/GenBank/DDBJ whole genome shotgun (WGS) entry which is preliminary data.</text>
</comment>
<gene>
    <name evidence="2" type="ORF">RDB_LOCUS34643</name>
</gene>
<dbReference type="AlphaFoldDB" id="A0A8H3AKC9"/>
<feature type="domain" description="F-box" evidence="1">
    <location>
        <begin position="12"/>
        <end position="48"/>
    </location>
</feature>
<reference evidence="2" key="1">
    <citation type="submission" date="2021-01" db="EMBL/GenBank/DDBJ databases">
        <authorList>
            <person name="Kaushik A."/>
        </authorList>
    </citation>
    <scope>NUCLEOTIDE SEQUENCE</scope>
    <source>
        <strain evidence="2">AG4-R118</strain>
    </source>
</reference>
<evidence type="ECO:0000313" key="2">
    <source>
        <dbReference type="EMBL" id="CAE6430315.1"/>
    </source>
</evidence>
<proteinExistence type="predicted"/>
<dbReference type="Proteomes" id="UP000663888">
    <property type="component" value="Unassembled WGS sequence"/>
</dbReference>
<dbReference type="CDD" id="cd09917">
    <property type="entry name" value="F-box_SF"/>
    <property type="match status" value="1"/>
</dbReference>
<protein>
    <recommendedName>
        <fullName evidence="1">F-box domain-containing protein</fullName>
    </recommendedName>
</protein>
<dbReference type="EMBL" id="CAJMWX010000793">
    <property type="protein sequence ID" value="CAE6430315.1"/>
    <property type="molecule type" value="Genomic_DNA"/>
</dbReference>
<evidence type="ECO:0000313" key="3">
    <source>
        <dbReference type="Proteomes" id="UP000663888"/>
    </source>
</evidence>
<name>A0A8H3AKC9_9AGAM</name>
<organism evidence="2 3">
    <name type="scientific">Rhizoctonia solani</name>
    <dbReference type="NCBI Taxonomy" id="456999"/>
    <lineage>
        <taxon>Eukaryota</taxon>
        <taxon>Fungi</taxon>
        <taxon>Dikarya</taxon>
        <taxon>Basidiomycota</taxon>
        <taxon>Agaricomycotina</taxon>
        <taxon>Agaricomycetes</taxon>
        <taxon>Cantharellales</taxon>
        <taxon>Ceratobasidiaceae</taxon>
        <taxon>Rhizoctonia</taxon>
    </lineage>
</organism>
<dbReference type="Pfam" id="PF00646">
    <property type="entry name" value="F-box"/>
    <property type="match status" value="1"/>
</dbReference>
<dbReference type="InterPro" id="IPR001810">
    <property type="entry name" value="F-box_dom"/>
</dbReference>
<evidence type="ECO:0000259" key="1">
    <source>
        <dbReference type="Pfam" id="PF00646"/>
    </source>
</evidence>
<accession>A0A8H3AKC9</accession>
<dbReference type="SUPFAM" id="SSF81383">
    <property type="entry name" value="F-box domain"/>
    <property type="match status" value="1"/>
</dbReference>